<dbReference type="InterPro" id="IPR007197">
    <property type="entry name" value="rSAM"/>
</dbReference>
<dbReference type="Proteomes" id="UP000070174">
    <property type="component" value="Unassembled WGS sequence"/>
</dbReference>
<comment type="cofactor">
    <cofactor evidence="1">
        <name>[4Fe-4S] cluster</name>
        <dbReference type="ChEBI" id="CHEBI:49883"/>
    </cofactor>
</comment>
<evidence type="ECO:0000256" key="5">
    <source>
        <dbReference type="ARBA" id="ARBA00023004"/>
    </source>
</evidence>
<feature type="domain" description="Radical SAM core" evidence="7">
    <location>
        <begin position="13"/>
        <end position="250"/>
    </location>
</feature>
<keyword evidence="4" id="KW-0479">Metal-binding</keyword>
<evidence type="ECO:0000256" key="1">
    <source>
        <dbReference type="ARBA" id="ARBA00001966"/>
    </source>
</evidence>
<dbReference type="InterPro" id="IPR039661">
    <property type="entry name" value="ELP3"/>
</dbReference>
<dbReference type="SFLD" id="SFLDG01086">
    <property type="entry name" value="elongater_protein-like"/>
    <property type="match status" value="1"/>
</dbReference>
<evidence type="ECO:0000256" key="2">
    <source>
        <dbReference type="ARBA" id="ARBA00022485"/>
    </source>
</evidence>
<dbReference type="SFLD" id="SFLDS00029">
    <property type="entry name" value="Radical_SAM"/>
    <property type="match status" value="1"/>
</dbReference>
<dbReference type="RefSeq" id="WP_060800345.1">
    <property type="nucleotide sequence ID" value="NZ_JASOSC010000004.1"/>
</dbReference>
<dbReference type="EMBL" id="LRQE01000034">
    <property type="protein sequence ID" value="KXA29653.1"/>
    <property type="molecule type" value="Genomic_DNA"/>
</dbReference>
<evidence type="ECO:0000256" key="6">
    <source>
        <dbReference type="ARBA" id="ARBA00023014"/>
    </source>
</evidence>
<dbReference type="Pfam" id="PF16199">
    <property type="entry name" value="Radical_SAM_C"/>
    <property type="match status" value="1"/>
</dbReference>
<dbReference type="NCBIfam" id="TIGR01212">
    <property type="entry name" value="TIGR01212 family radical SAM protein"/>
    <property type="match status" value="1"/>
</dbReference>
<organism evidence="8">
    <name type="scientific">Peptoniphilus harei</name>
    <dbReference type="NCBI Taxonomy" id="54005"/>
    <lineage>
        <taxon>Bacteria</taxon>
        <taxon>Bacillati</taxon>
        <taxon>Bacillota</taxon>
        <taxon>Tissierellia</taxon>
        <taxon>Tissierellales</taxon>
        <taxon>Peptoniphilaceae</taxon>
        <taxon>Peptoniphilus</taxon>
    </lineage>
</organism>
<dbReference type="PANTHER" id="PTHR11135:SF1">
    <property type="entry name" value="PROTEIN YHCC"/>
    <property type="match status" value="1"/>
</dbReference>
<dbReference type="InterPro" id="IPR058240">
    <property type="entry name" value="rSAM_sf"/>
</dbReference>
<keyword evidence="5" id="KW-0408">Iron</keyword>
<dbReference type="PATRIC" id="fig|54005.3.peg.1261"/>
<evidence type="ECO:0000313" key="9">
    <source>
        <dbReference type="Proteomes" id="UP000070174"/>
    </source>
</evidence>
<keyword evidence="2" id="KW-0004">4Fe-4S</keyword>
<dbReference type="SFLD" id="SFLDG01082">
    <property type="entry name" value="B12-binding_domain_containing"/>
    <property type="match status" value="1"/>
</dbReference>
<evidence type="ECO:0000256" key="3">
    <source>
        <dbReference type="ARBA" id="ARBA00022691"/>
    </source>
</evidence>
<dbReference type="Gene3D" id="3.80.30.20">
    <property type="entry name" value="tm_1862 like domain"/>
    <property type="match status" value="1"/>
</dbReference>
<gene>
    <name evidence="8" type="ORF">HMPREF3229_01278</name>
</gene>
<dbReference type="GO" id="GO:0051539">
    <property type="term" value="F:4 iron, 4 sulfur cluster binding"/>
    <property type="evidence" value="ECO:0007669"/>
    <property type="project" value="UniProtKB-KW"/>
</dbReference>
<dbReference type="SMART" id="SM00729">
    <property type="entry name" value="Elp3"/>
    <property type="match status" value="1"/>
</dbReference>
<dbReference type="PANTHER" id="PTHR11135">
    <property type="entry name" value="HISTONE ACETYLTRANSFERASE-RELATED"/>
    <property type="match status" value="1"/>
</dbReference>
<evidence type="ECO:0000313" key="8">
    <source>
        <dbReference type="EMBL" id="KXA29653.1"/>
    </source>
</evidence>
<keyword evidence="3" id="KW-0949">S-adenosyl-L-methionine</keyword>
<dbReference type="InterPro" id="IPR006638">
    <property type="entry name" value="Elp3/MiaA/NifB-like_rSAM"/>
</dbReference>
<keyword evidence="6" id="KW-0411">Iron-sulfur</keyword>
<evidence type="ECO:0000256" key="4">
    <source>
        <dbReference type="ARBA" id="ARBA00022723"/>
    </source>
</evidence>
<comment type="caution">
    <text evidence="8">The sequence shown here is derived from an EMBL/GenBank/DDBJ whole genome shotgun (WGS) entry which is preliminary data.</text>
</comment>
<dbReference type="InterPro" id="IPR023404">
    <property type="entry name" value="rSAM_horseshoe"/>
</dbReference>
<evidence type="ECO:0000259" key="7">
    <source>
        <dbReference type="PROSITE" id="PS51918"/>
    </source>
</evidence>
<dbReference type="GO" id="GO:0003824">
    <property type="term" value="F:catalytic activity"/>
    <property type="evidence" value="ECO:0007669"/>
    <property type="project" value="InterPro"/>
</dbReference>
<dbReference type="AlphaFoldDB" id="A0A133PM50"/>
<dbReference type="Pfam" id="PF04055">
    <property type="entry name" value="Radical_SAM"/>
    <property type="match status" value="1"/>
</dbReference>
<proteinExistence type="predicted"/>
<dbReference type="PROSITE" id="PS51918">
    <property type="entry name" value="RADICAL_SAM"/>
    <property type="match status" value="1"/>
</dbReference>
<accession>A0A133PM50</accession>
<reference evidence="8 9" key="1">
    <citation type="submission" date="2016-01" db="EMBL/GenBank/DDBJ databases">
        <authorList>
            <person name="Oliw E.H."/>
        </authorList>
    </citation>
    <scope>NUCLEOTIDE SEQUENCE [LARGE SCALE GENOMIC DNA]</scope>
    <source>
        <strain evidence="8 9">CMW7756A</strain>
    </source>
</reference>
<dbReference type="GO" id="GO:0046872">
    <property type="term" value="F:metal ion binding"/>
    <property type="evidence" value="ECO:0007669"/>
    <property type="project" value="UniProtKB-KW"/>
</dbReference>
<dbReference type="SFLD" id="SFLDG01091">
    <property type="entry name" value="uncharacterized_CHP01210-like"/>
    <property type="match status" value="1"/>
</dbReference>
<name>A0A133PM50_9FIRM</name>
<dbReference type="CDD" id="cd01335">
    <property type="entry name" value="Radical_SAM"/>
    <property type="match status" value="1"/>
</dbReference>
<dbReference type="SUPFAM" id="SSF102114">
    <property type="entry name" value="Radical SAM enzymes"/>
    <property type="match status" value="1"/>
</dbReference>
<dbReference type="InterPro" id="IPR032432">
    <property type="entry name" value="Radical_SAM_C"/>
</dbReference>
<protein>
    <submittedName>
        <fullName evidence="8">Radical SAM protein family</fullName>
    </submittedName>
</protein>
<dbReference type="InterPro" id="IPR005911">
    <property type="entry name" value="YhcC-like"/>
</dbReference>
<sequence>MAYRKYSDFLRDKFGEKVYKLPVKLDLTCPNRDGTCGRGGCIFCGEEGGSFENSEGSVREQLLKNMDHIKKKYKAKKFIAYFQNFTNTYMPFEDFKRVIEESLIEDVVGLSISTRPDYLPKRHLDYLEELNKKYFVTLEIGLQTANYHSLKKLNRGHGLAEFIDAAIKLKKRNLNICTHMIIGLPWDDDLDIVEGAKILNALSVDEVKLHALYILKGTALGKMYERGEIEPISLEDYKKKVILFLRNLKDDIIVERIIGRAPYEDSLFCNWNTSWWKIRDDIVNEMQENGYTQGDLVKGELL</sequence>